<proteinExistence type="predicted"/>
<dbReference type="InterPro" id="IPR001304">
    <property type="entry name" value="C-type_lectin-like"/>
</dbReference>
<dbReference type="Pfam" id="PF00059">
    <property type="entry name" value="Lectin_C"/>
    <property type="match status" value="1"/>
</dbReference>
<feature type="domain" description="C-type lectin" evidence="2">
    <location>
        <begin position="39"/>
        <end position="156"/>
    </location>
</feature>
<reference evidence="3" key="1">
    <citation type="submission" date="2023-07" db="EMBL/GenBank/DDBJ databases">
        <authorList>
            <consortium name="CYATHOMIX"/>
        </authorList>
    </citation>
    <scope>NUCLEOTIDE SEQUENCE</scope>
    <source>
        <strain evidence="3">N/A</strain>
    </source>
</reference>
<dbReference type="AlphaFoldDB" id="A0AA36H003"/>
<dbReference type="PANTHER" id="PTHR45710">
    <property type="entry name" value="C-TYPE LECTIN DOMAIN-CONTAINING PROTEIN 180"/>
    <property type="match status" value="1"/>
</dbReference>
<evidence type="ECO:0000313" key="3">
    <source>
        <dbReference type="EMBL" id="CAJ0601290.1"/>
    </source>
</evidence>
<feature type="signal peptide" evidence="1">
    <location>
        <begin position="1"/>
        <end position="30"/>
    </location>
</feature>
<dbReference type="CDD" id="cd00037">
    <property type="entry name" value="CLECT"/>
    <property type="match status" value="1"/>
</dbReference>
<dbReference type="SUPFAM" id="SSF56436">
    <property type="entry name" value="C-type lectin-like"/>
    <property type="match status" value="1"/>
</dbReference>
<protein>
    <recommendedName>
        <fullName evidence="2">C-type lectin domain-containing protein</fullName>
    </recommendedName>
</protein>
<dbReference type="InterPro" id="IPR016187">
    <property type="entry name" value="CTDL_fold"/>
</dbReference>
<dbReference type="Proteomes" id="UP001176961">
    <property type="component" value="Unassembled WGS sequence"/>
</dbReference>
<dbReference type="Gene3D" id="3.10.100.10">
    <property type="entry name" value="Mannose-Binding Protein A, subunit A"/>
    <property type="match status" value="1"/>
</dbReference>
<gene>
    <name evidence="3" type="ORF">CYNAS_LOCUS13273</name>
</gene>
<evidence type="ECO:0000256" key="1">
    <source>
        <dbReference type="SAM" id="SignalP"/>
    </source>
</evidence>
<dbReference type="EMBL" id="CATQJL010000305">
    <property type="protein sequence ID" value="CAJ0601290.1"/>
    <property type="molecule type" value="Genomic_DNA"/>
</dbReference>
<keyword evidence="1" id="KW-0732">Signal</keyword>
<evidence type="ECO:0000259" key="2">
    <source>
        <dbReference type="PROSITE" id="PS50041"/>
    </source>
</evidence>
<name>A0AA36H003_CYLNA</name>
<dbReference type="PANTHER" id="PTHR45710:SF26">
    <property type="entry name" value="RH26557P"/>
    <property type="match status" value="1"/>
</dbReference>
<accession>A0AA36H003</accession>
<dbReference type="PROSITE" id="PS50041">
    <property type="entry name" value="C_TYPE_LECTIN_2"/>
    <property type="match status" value="1"/>
</dbReference>
<feature type="chain" id="PRO_5041324947" description="C-type lectin domain-containing protein" evidence="1">
    <location>
        <begin position="31"/>
        <end position="161"/>
    </location>
</feature>
<sequence length="161" mass="18588">MIRSFSTTKNKDIMMMKAAVLMTFILVSEASTCEKFVKFGDVCYMKSCYELTFERAEMACIEDDAFLTTIENEQEFLRVAGLVKGDKKMQVWIGLAKKEREWQWVNGLTLDKKEFTAERLAKWEKRGNCAYLRTSPNGRKKLGGANCNRTSFYICKSLYCS</sequence>
<keyword evidence="4" id="KW-1185">Reference proteome</keyword>
<dbReference type="InterPro" id="IPR016186">
    <property type="entry name" value="C-type_lectin-like/link_sf"/>
</dbReference>
<dbReference type="SMART" id="SM00034">
    <property type="entry name" value="CLECT"/>
    <property type="match status" value="1"/>
</dbReference>
<comment type="caution">
    <text evidence="3">The sequence shown here is derived from an EMBL/GenBank/DDBJ whole genome shotgun (WGS) entry which is preliminary data.</text>
</comment>
<dbReference type="InterPro" id="IPR050828">
    <property type="entry name" value="C-type_lectin/matrix_domain"/>
</dbReference>
<organism evidence="3 4">
    <name type="scientific">Cylicocyclus nassatus</name>
    <name type="common">Nematode worm</name>
    <dbReference type="NCBI Taxonomy" id="53992"/>
    <lineage>
        <taxon>Eukaryota</taxon>
        <taxon>Metazoa</taxon>
        <taxon>Ecdysozoa</taxon>
        <taxon>Nematoda</taxon>
        <taxon>Chromadorea</taxon>
        <taxon>Rhabditida</taxon>
        <taxon>Rhabditina</taxon>
        <taxon>Rhabditomorpha</taxon>
        <taxon>Strongyloidea</taxon>
        <taxon>Strongylidae</taxon>
        <taxon>Cylicocyclus</taxon>
    </lineage>
</organism>
<evidence type="ECO:0000313" key="4">
    <source>
        <dbReference type="Proteomes" id="UP001176961"/>
    </source>
</evidence>